<evidence type="ECO:0000313" key="1">
    <source>
        <dbReference type="EMBL" id="ANP91541.1"/>
    </source>
</evidence>
<geneLocation type="plasmid" evidence="4">
    <name>unnamed3 sequence</name>
</geneLocation>
<organism evidence="1 3">
    <name type="scientific">Rhizobium leguminosarum</name>
    <dbReference type="NCBI Taxonomy" id="384"/>
    <lineage>
        <taxon>Bacteria</taxon>
        <taxon>Pseudomonadati</taxon>
        <taxon>Pseudomonadota</taxon>
        <taxon>Alphaproteobacteria</taxon>
        <taxon>Hyphomicrobiales</taxon>
        <taxon>Rhizobiaceae</taxon>
        <taxon>Rhizobium/Agrobacterium group</taxon>
        <taxon>Rhizobium</taxon>
    </lineage>
</organism>
<dbReference type="Proteomes" id="UP000183050">
    <property type="component" value="Plasmid unnamed3"/>
</dbReference>
<proteinExistence type="predicted"/>
<dbReference type="EMBL" id="CP018231">
    <property type="protein sequence ID" value="API56820.1"/>
    <property type="molecule type" value="Genomic_DNA"/>
</dbReference>
<dbReference type="EMBL" id="CP016292">
    <property type="protein sequence ID" value="ANP91541.1"/>
    <property type="molecule type" value="Genomic_DNA"/>
</dbReference>
<geneLocation type="plasmid" evidence="1 3">
    <name>unnamed4</name>
</geneLocation>
<geneLocation type="plasmid" evidence="2">
    <name>unnamed3</name>
</geneLocation>
<protein>
    <submittedName>
        <fullName evidence="1">Uncharacterized protein</fullName>
    </submittedName>
</protein>
<evidence type="ECO:0000313" key="2">
    <source>
        <dbReference type="EMBL" id="API56820.1"/>
    </source>
</evidence>
<evidence type="ECO:0000313" key="4">
    <source>
        <dbReference type="Proteomes" id="UP000183050"/>
    </source>
</evidence>
<dbReference type="Proteomes" id="UP000092691">
    <property type="component" value="Plasmid unnamed4"/>
</dbReference>
<gene>
    <name evidence="1" type="ORF">BA011_36150</name>
    <name evidence="2" type="ORF">BMW22_36065</name>
</gene>
<reference evidence="1 3" key="1">
    <citation type="submission" date="2016-06" db="EMBL/GenBank/DDBJ databases">
        <title>Microsymbionts genomes from the relict species Vavilovia formosa.</title>
        <authorList>
            <person name="Chirak E."/>
            <person name="Kimeklis A."/>
            <person name="Andronov E."/>
        </authorList>
    </citation>
    <scope>NUCLEOTIDE SEQUENCE [LARGE SCALE GENOMIC DNA]</scope>
    <source>
        <strain evidence="1 3">Vaf10</strain>
        <plasmid evidence="3">Plasmid unnamed4</plasmid>
        <plasmid evidence="1">unnamed4</plasmid>
    </source>
</reference>
<name>A0A1B1CP90_RHILE</name>
<accession>A0A1B1CP90</accession>
<sequence>MSLQASSRDPVDRQIPVVYDNLLLRVDDYAITRRLVAAHELWTDHVQSELNMCTFKCCKGMSCPLSRDIAVHMSAKQVRKAATLLEQTAQSFTVEN</sequence>
<keyword evidence="1" id="KW-0614">Plasmid</keyword>
<evidence type="ECO:0000313" key="3">
    <source>
        <dbReference type="Proteomes" id="UP000092691"/>
    </source>
</evidence>
<reference evidence="2 4" key="2">
    <citation type="submission" date="2016-11" db="EMBL/GenBank/DDBJ databases">
        <title>Rhizobium leguminosarum bv. viciae strain Vaf12 isolated from Vavilovia formosa root nodules from Russia, Dagestan.</title>
        <authorList>
            <person name="Kimeklis A."/>
        </authorList>
    </citation>
    <scope>NUCLEOTIDE SEQUENCE [LARGE SCALE GENOMIC DNA]</scope>
    <source>
        <strain evidence="2 4">Vaf-108</strain>
        <plasmid evidence="4">Plasmid unnamed3 sequence</plasmid>
        <plasmid evidence="2">unnamed3</plasmid>
    </source>
</reference>
<dbReference type="AlphaFoldDB" id="A0A1B1CP90"/>